<evidence type="ECO:0000256" key="4">
    <source>
        <dbReference type="ARBA" id="ARBA00040480"/>
    </source>
</evidence>
<dbReference type="EMBL" id="FQUW01000049">
    <property type="protein sequence ID" value="SHF66136.1"/>
    <property type="molecule type" value="Genomic_DNA"/>
</dbReference>
<dbReference type="SMART" id="SM00382">
    <property type="entry name" value="AAA"/>
    <property type="match status" value="1"/>
</dbReference>
<dbReference type="Gene3D" id="1.10.8.60">
    <property type="match status" value="1"/>
</dbReference>
<dbReference type="Pfam" id="PF17862">
    <property type="entry name" value="AAA_lid_3"/>
    <property type="match status" value="1"/>
</dbReference>
<evidence type="ECO:0000313" key="6">
    <source>
        <dbReference type="EMBL" id="SHF66136.1"/>
    </source>
</evidence>
<dbReference type="SUPFAM" id="SSF52540">
    <property type="entry name" value="P-loop containing nucleoside triphosphate hydrolases"/>
    <property type="match status" value="1"/>
</dbReference>
<evidence type="ECO:0000256" key="3">
    <source>
        <dbReference type="ARBA" id="ARBA00038088"/>
    </source>
</evidence>
<dbReference type="PANTHER" id="PTHR42960">
    <property type="entry name" value="YCF46 PROTEIN"/>
    <property type="match status" value="1"/>
</dbReference>
<dbReference type="GO" id="GO:0005524">
    <property type="term" value="F:ATP binding"/>
    <property type="evidence" value="ECO:0007669"/>
    <property type="project" value="UniProtKB-KW"/>
</dbReference>
<dbReference type="InterPro" id="IPR027417">
    <property type="entry name" value="P-loop_NTPase"/>
</dbReference>
<evidence type="ECO:0000313" key="7">
    <source>
        <dbReference type="Proteomes" id="UP000184196"/>
    </source>
</evidence>
<dbReference type="PANTHER" id="PTHR42960:SF1">
    <property type="entry name" value="YCF46 PROTEIN"/>
    <property type="match status" value="1"/>
</dbReference>
<dbReference type="InterPro" id="IPR052381">
    <property type="entry name" value="AAA_domain_protein"/>
</dbReference>
<gene>
    <name evidence="6" type="ORF">SAMN02745218_02820</name>
</gene>
<protein>
    <recommendedName>
        <fullName evidence="4">Uncharacterized AAA domain-containing protein ycf46</fullName>
    </recommendedName>
</protein>
<keyword evidence="7" id="KW-1185">Reference proteome</keyword>
<comment type="similarity">
    <text evidence="3">Belongs to the AAA ATPase family. Highly divergent.</text>
</comment>
<proteinExistence type="inferred from homology"/>
<dbReference type="Gene3D" id="3.40.50.300">
    <property type="entry name" value="P-loop containing nucleotide triphosphate hydrolases"/>
    <property type="match status" value="1"/>
</dbReference>
<dbReference type="GO" id="GO:0016887">
    <property type="term" value="F:ATP hydrolysis activity"/>
    <property type="evidence" value="ECO:0007669"/>
    <property type="project" value="InterPro"/>
</dbReference>
<dbReference type="InterPro" id="IPR003593">
    <property type="entry name" value="AAA+_ATPase"/>
</dbReference>
<keyword evidence="1" id="KW-0547">Nucleotide-binding</keyword>
<dbReference type="InterPro" id="IPR003959">
    <property type="entry name" value="ATPase_AAA_core"/>
</dbReference>
<evidence type="ECO:0000256" key="1">
    <source>
        <dbReference type="ARBA" id="ARBA00022741"/>
    </source>
</evidence>
<dbReference type="OrthoDB" id="9806903at2"/>
<organism evidence="6 7">
    <name type="scientific">Desulfofundulus australicus DSM 11792</name>
    <dbReference type="NCBI Taxonomy" id="1121425"/>
    <lineage>
        <taxon>Bacteria</taxon>
        <taxon>Bacillati</taxon>
        <taxon>Bacillota</taxon>
        <taxon>Clostridia</taxon>
        <taxon>Eubacteriales</taxon>
        <taxon>Peptococcaceae</taxon>
        <taxon>Desulfofundulus</taxon>
    </lineage>
</organism>
<sequence>MLRDYLFCSKPGIIVRAQDITSTVKEIMEVAHEVGNRPFCVWDANEGLRQVINPDDLFITKGNRDNTTAPVQALQKASTTKDAIAVFLDFHHYLTSPPVLSAMRTAFVMAEKHGASLVFVSRYISVPGELEREVVVVDCPVSGREQLRKALDRLLEKNRARIAAKIDDRQKELAVESALGLTVDEAKDAFAVSIVRTIRMEGKPRLCPRIISEQKRQAVARSGILEFVEPGRSLSDVGGLDEIKNWFVKRFKTFLPEAAEYGISPAKGCLLLGVPGCGKSLLARAVAGEWQKPLLRLDFGRVYGSLVGETEANLRRAIQAAEAVAPAVLWVDEAEKGLSGTASSGRTDSGVTSRVFGSFLTWLQEKTSPVLVIATANDITSLPPELLRRGRFDSIFFVDLPDERAREEIFKIHLAKRRRDPGKFDLPALVAASEGYSGAEIESAVEDAMLEAFSEGREVTTGDLIVALKNVIPLSVNRRDDIERLRRWAEESGFKKTSGTKAGYGERLLRILGGGSIDLSD</sequence>
<evidence type="ECO:0000256" key="2">
    <source>
        <dbReference type="ARBA" id="ARBA00022840"/>
    </source>
</evidence>
<accession>A0A1M5DGT9</accession>
<keyword evidence="2" id="KW-0067">ATP-binding</keyword>
<name>A0A1M5DGT9_9FIRM</name>
<dbReference type="InterPro" id="IPR041569">
    <property type="entry name" value="AAA_lid_3"/>
</dbReference>
<feature type="domain" description="AAA+ ATPase" evidence="5">
    <location>
        <begin position="265"/>
        <end position="402"/>
    </location>
</feature>
<dbReference type="AlphaFoldDB" id="A0A1M5DGT9"/>
<evidence type="ECO:0000259" key="5">
    <source>
        <dbReference type="SMART" id="SM00382"/>
    </source>
</evidence>
<dbReference type="Proteomes" id="UP000184196">
    <property type="component" value="Unassembled WGS sequence"/>
</dbReference>
<reference evidence="7" key="1">
    <citation type="submission" date="2016-11" db="EMBL/GenBank/DDBJ databases">
        <authorList>
            <person name="Varghese N."/>
            <person name="Submissions S."/>
        </authorList>
    </citation>
    <scope>NUCLEOTIDE SEQUENCE [LARGE SCALE GENOMIC DNA]</scope>
    <source>
        <strain evidence="7">DSM 11792</strain>
    </source>
</reference>
<dbReference type="Pfam" id="PF00004">
    <property type="entry name" value="AAA"/>
    <property type="match status" value="1"/>
</dbReference>
<dbReference type="RefSeq" id="WP_073167392.1">
    <property type="nucleotide sequence ID" value="NZ_FQUW01000049.1"/>
</dbReference>